<reference evidence="7 8" key="1">
    <citation type="journal article" date="2023" name="Life. Sci Alliance">
        <title>Evolutionary insights into 3D genome organization and epigenetic landscape of Vigna mungo.</title>
        <authorList>
            <person name="Junaid A."/>
            <person name="Singh B."/>
            <person name="Bhatia S."/>
        </authorList>
    </citation>
    <scope>NUCLEOTIDE SEQUENCE [LARGE SCALE GENOMIC DNA]</scope>
    <source>
        <strain evidence="7">Urdbean</strain>
    </source>
</reference>
<feature type="compositionally biased region" description="Basic residues" evidence="6">
    <location>
        <begin position="178"/>
        <end position="194"/>
    </location>
</feature>
<keyword evidence="2" id="KW-0805">Transcription regulation</keyword>
<sequence>MVPSSSTGPSTILWDFGTIHLTDLDFGYVDRHFASTTIPESSLFVVKLTKSQCQGSHLDLQSTFGNLMRNKGFTERLGIQQSLEKGWKEFCTQYDLKEGDVVVFENIQCFDQLPMMEVALMMLLQQEMLSKVEVLLGGEANLERESKKKSRERHFLDFELCPQCKGASGGEEEAPERSKRKEKRRRREVREKRRCAQRNPPINVERCDFVSDGGNSIELFSLTWGASFSRIFNPKF</sequence>
<dbReference type="GO" id="GO:0005634">
    <property type="term" value="C:nucleus"/>
    <property type="evidence" value="ECO:0007669"/>
    <property type="project" value="UniProtKB-SubCell"/>
</dbReference>
<keyword evidence="4" id="KW-0804">Transcription</keyword>
<name>A0AAQ3PAN0_VIGMU</name>
<evidence type="ECO:0000256" key="3">
    <source>
        <dbReference type="ARBA" id="ARBA00023125"/>
    </source>
</evidence>
<evidence type="ECO:0000256" key="5">
    <source>
        <dbReference type="ARBA" id="ARBA00023242"/>
    </source>
</evidence>
<evidence type="ECO:0000256" key="2">
    <source>
        <dbReference type="ARBA" id="ARBA00023015"/>
    </source>
</evidence>
<accession>A0AAQ3PAN0</accession>
<proteinExistence type="predicted"/>
<keyword evidence="8" id="KW-1185">Reference proteome</keyword>
<evidence type="ECO:0000256" key="1">
    <source>
        <dbReference type="ARBA" id="ARBA00004123"/>
    </source>
</evidence>
<dbReference type="InterPro" id="IPR015300">
    <property type="entry name" value="DNA-bd_pseudobarrel_sf"/>
</dbReference>
<dbReference type="AlphaFoldDB" id="A0AAQ3PAN0"/>
<dbReference type="Proteomes" id="UP001374535">
    <property type="component" value="Chromosome 1"/>
</dbReference>
<keyword evidence="5" id="KW-0539">Nucleus</keyword>
<dbReference type="SUPFAM" id="SSF101936">
    <property type="entry name" value="DNA-binding pseudobarrel domain"/>
    <property type="match status" value="1"/>
</dbReference>
<comment type="subcellular location">
    <subcellularLocation>
        <location evidence="1">Nucleus</location>
    </subcellularLocation>
</comment>
<evidence type="ECO:0000256" key="6">
    <source>
        <dbReference type="SAM" id="MobiDB-lite"/>
    </source>
</evidence>
<dbReference type="GO" id="GO:0003677">
    <property type="term" value="F:DNA binding"/>
    <property type="evidence" value="ECO:0007669"/>
    <property type="project" value="UniProtKB-KW"/>
</dbReference>
<keyword evidence="3" id="KW-0238">DNA-binding</keyword>
<dbReference type="EMBL" id="CP144700">
    <property type="protein sequence ID" value="WVZ25005.1"/>
    <property type="molecule type" value="Genomic_DNA"/>
</dbReference>
<gene>
    <name evidence="7" type="ORF">V8G54_003549</name>
</gene>
<evidence type="ECO:0000313" key="8">
    <source>
        <dbReference type="Proteomes" id="UP001374535"/>
    </source>
</evidence>
<feature type="region of interest" description="Disordered" evidence="6">
    <location>
        <begin position="166"/>
        <end position="194"/>
    </location>
</feature>
<dbReference type="Gene3D" id="2.40.330.10">
    <property type="entry name" value="DNA-binding pseudobarrel domain"/>
    <property type="match status" value="1"/>
</dbReference>
<evidence type="ECO:0008006" key="9">
    <source>
        <dbReference type="Google" id="ProtNLM"/>
    </source>
</evidence>
<evidence type="ECO:0000313" key="7">
    <source>
        <dbReference type="EMBL" id="WVZ25005.1"/>
    </source>
</evidence>
<evidence type="ECO:0000256" key="4">
    <source>
        <dbReference type="ARBA" id="ARBA00023163"/>
    </source>
</evidence>
<protein>
    <recommendedName>
        <fullName evidence="9">TF-B3 domain-containing protein</fullName>
    </recommendedName>
</protein>
<organism evidence="7 8">
    <name type="scientific">Vigna mungo</name>
    <name type="common">Black gram</name>
    <name type="synonym">Phaseolus mungo</name>
    <dbReference type="NCBI Taxonomy" id="3915"/>
    <lineage>
        <taxon>Eukaryota</taxon>
        <taxon>Viridiplantae</taxon>
        <taxon>Streptophyta</taxon>
        <taxon>Embryophyta</taxon>
        <taxon>Tracheophyta</taxon>
        <taxon>Spermatophyta</taxon>
        <taxon>Magnoliopsida</taxon>
        <taxon>eudicotyledons</taxon>
        <taxon>Gunneridae</taxon>
        <taxon>Pentapetalae</taxon>
        <taxon>rosids</taxon>
        <taxon>fabids</taxon>
        <taxon>Fabales</taxon>
        <taxon>Fabaceae</taxon>
        <taxon>Papilionoideae</taxon>
        <taxon>50 kb inversion clade</taxon>
        <taxon>NPAAA clade</taxon>
        <taxon>indigoferoid/millettioid clade</taxon>
        <taxon>Phaseoleae</taxon>
        <taxon>Vigna</taxon>
    </lineage>
</organism>